<reference evidence="3 4" key="1">
    <citation type="submission" date="2019-06" db="EMBL/GenBank/DDBJ databases">
        <authorList>
            <person name="Palmer J.M."/>
        </authorList>
    </citation>
    <scope>NUCLEOTIDE SEQUENCE [LARGE SCALE GENOMIC DNA]</scope>
    <source>
        <strain evidence="3 4">TWF102</strain>
    </source>
</reference>
<gene>
    <name evidence="3" type="ORF">TWF102_009981</name>
</gene>
<protein>
    <recommendedName>
        <fullName evidence="5">Secreted protein</fullName>
    </recommendedName>
</protein>
<feature type="region of interest" description="Disordered" evidence="1">
    <location>
        <begin position="29"/>
        <end position="50"/>
    </location>
</feature>
<name>A0A7C8NWA5_ORBOL</name>
<evidence type="ECO:0000256" key="2">
    <source>
        <dbReference type="SAM" id="SignalP"/>
    </source>
</evidence>
<evidence type="ECO:0008006" key="5">
    <source>
        <dbReference type="Google" id="ProtNLM"/>
    </source>
</evidence>
<accession>A0A7C8NWA5</accession>
<organism evidence="3 4">
    <name type="scientific">Orbilia oligospora</name>
    <name type="common">Nematode-trapping fungus</name>
    <name type="synonym">Arthrobotrys oligospora</name>
    <dbReference type="NCBI Taxonomy" id="2813651"/>
    <lineage>
        <taxon>Eukaryota</taxon>
        <taxon>Fungi</taxon>
        <taxon>Dikarya</taxon>
        <taxon>Ascomycota</taxon>
        <taxon>Pezizomycotina</taxon>
        <taxon>Orbiliomycetes</taxon>
        <taxon>Orbiliales</taxon>
        <taxon>Orbiliaceae</taxon>
        <taxon>Orbilia</taxon>
    </lineage>
</organism>
<dbReference type="PROSITE" id="PS51257">
    <property type="entry name" value="PROKAR_LIPOPROTEIN"/>
    <property type="match status" value="1"/>
</dbReference>
<evidence type="ECO:0000256" key="1">
    <source>
        <dbReference type="SAM" id="MobiDB-lite"/>
    </source>
</evidence>
<dbReference type="Proteomes" id="UP000475325">
    <property type="component" value="Unassembled WGS sequence"/>
</dbReference>
<feature type="chain" id="PRO_5028963938" description="Secreted protein" evidence="2">
    <location>
        <begin position="17"/>
        <end position="78"/>
    </location>
</feature>
<feature type="signal peptide" evidence="2">
    <location>
        <begin position="1"/>
        <end position="16"/>
    </location>
</feature>
<dbReference type="AlphaFoldDB" id="A0A7C8NWA5"/>
<dbReference type="EMBL" id="WIQW01000007">
    <property type="protein sequence ID" value="KAF3109209.1"/>
    <property type="molecule type" value="Genomic_DNA"/>
</dbReference>
<proteinExistence type="predicted"/>
<comment type="caution">
    <text evidence="3">The sequence shown here is derived from an EMBL/GenBank/DDBJ whole genome shotgun (WGS) entry which is preliminary data.</text>
</comment>
<sequence>MRKYLTFITIIYTCCAAHTGLACCRINERSKPRQRTSARPPPEARSLSRTGTFGLNEDFPVSIFSYISLPFPLFFLPI</sequence>
<keyword evidence="2" id="KW-0732">Signal</keyword>
<evidence type="ECO:0000313" key="4">
    <source>
        <dbReference type="Proteomes" id="UP000475325"/>
    </source>
</evidence>
<evidence type="ECO:0000313" key="3">
    <source>
        <dbReference type="EMBL" id="KAF3109209.1"/>
    </source>
</evidence>